<dbReference type="PROSITE" id="PS51059">
    <property type="entry name" value="PARP_CATALYTIC"/>
    <property type="match status" value="1"/>
</dbReference>
<evidence type="ECO:0000313" key="4">
    <source>
        <dbReference type="EMBL" id="CAI5443207.1"/>
    </source>
</evidence>
<keyword evidence="1" id="KW-0328">Glycosyltransferase</keyword>
<accession>A0A9P1ICA2</accession>
<organism evidence="4 5">
    <name type="scientific">Caenorhabditis angaria</name>
    <dbReference type="NCBI Taxonomy" id="860376"/>
    <lineage>
        <taxon>Eukaryota</taxon>
        <taxon>Metazoa</taxon>
        <taxon>Ecdysozoa</taxon>
        <taxon>Nematoda</taxon>
        <taxon>Chromadorea</taxon>
        <taxon>Rhabditida</taxon>
        <taxon>Rhabditina</taxon>
        <taxon>Rhabditomorpha</taxon>
        <taxon>Rhabditoidea</taxon>
        <taxon>Rhabditidae</taxon>
        <taxon>Peloderinae</taxon>
        <taxon>Caenorhabditis</taxon>
    </lineage>
</organism>
<dbReference type="Gene3D" id="3.90.228.10">
    <property type="match status" value="1"/>
</dbReference>
<evidence type="ECO:0000259" key="3">
    <source>
        <dbReference type="PROSITE" id="PS51059"/>
    </source>
</evidence>
<keyword evidence="1" id="KW-0520">NAD</keyword>
<evidence type="ECO:0000256" key="1">
    <source>
        <dbReference type="RuleBase" id="RU362114"/>
    </source>
</evidence>
<keyword evidence="5" id="KW-1185">Reference proteome</keyword>
<feature type="domain" description="PARP catalytic" evidence="3">
    <location>
        <begin position="1"/>
        <end position="92"/>
    </location>
</feature>
<dbReference type="GO" id="GO:0003950">
    <property type="term" value="F:NAD+ poly-ADP-ribosyltransferase activity"/>
    <property type="evidence" value="ECO:0007669"/>
    <property type="project" value="UniProtKB-UniRule"/>
</dbReference>
<dbReference type="InterPro" id="IPR012317">
    <property type="entry name" value="Poly(ADP-ribose)pol_cat_dom"/>
</dbReference>
<protein>
    <recommendedName>
        <fullName evidence="1">Poly [ADP-ribose] polymerase</fullName>
        <shortName evidence="1">PARP</shortName>
        <ecNumber evidence="1">2.4.2.-</ecNumber>
    </recommendedName>
</protein>
<name>A0A9P1ICA2_9PELO</name>
<dbReference type="Pfam" id="PF00644">
    <property type="entry name" value="PARP"/>
    <property type="match status" value="1"/>
</dbReference>
<keyword evidence="2" id="KW-0472">Membrane</keyword>
<proteinExistence type="predicted"/>
<gene>
    <name evidence="4" type="ORF">CAMP_LOCUS5844</name>
</gene>
<evidence type="ECO:0000256" key="2">
    <source>
        <dbReference type="SAM" id="Phobius"/>
    </source>
</evidence>
<keyword evidence="2" id="KW-0812">Transmembrane</keyword>
<sequence>MENRTRLIMIEMWLINFLTILDLVINAIYEADTYFMDKKGIIRNGVPIFKGGLSDIEEESELLYDEYVVYDSEKFRIKYVVELETNKLTPQEMMNLMI</sequence>
<dbReference type="AlphaFoldDB" id="A0A9P1ICA2"/>
<dbReference type="SUPFAM" id="SSF56399">
    <property type="entry name" value="ADP-ribosylation"/>
    <property type="match status" value="1"/>
</dbReference>
<reference evidence="4" key="1">
    <citation type="submission" date="2022-11" db="EMBL/GenBank/DDBJ databases">
        <authorList>
            <person name="Kikuchi T."/>
        </authorList>
    </citation>
    <scope>NUCLEOTIDE SEQUENCE</scope>
    <source>
        <strain evidence="4">PS1010</strain>
    </source>
</reference>
<dbReference type="OrthoDB" id="429950at2759"/>
<keyword evidence="1" id="KW-0808">Transferase</keyword>
<keyword evidence="2" id="KW-1133">Transmembrane helix</keyword>
<comment type="caution">
    <text evidence="4">The sequence shown here is derived from an EMBL/GenBank/DDBJ whole genome shotgun (WGS) entry which is preliminary data.</text>
</comment>
<dbReference type="EC" id="2.4.2.-" evidence="1"/>
<evidence type="ECO:0000313" key="5">
    <source>
        <dbReference type="Proteomes" id="UP001152747"/>
    </source>
</evidence>
<feature type="transmembrane region" description="Helical" evidence="2">
    <location>
        <begin position="12"/>
        <end position="29"/>
    </location>
</feature>
<dbReference type="EMBL" id="CANHGI010000002">
    <property type="protein sequence ID" value="CAI5443207.1"/>
    <property type="molecule type" value="Genomic_DNA"/>
</dbReference>
<dbReference type="Proteomes" id="UP001152747">
    <property type="component" value="Unassembled WGS sequence"/>
</dbReference>